<dbReference type="GO" id="GO:0008395">
    <property type="term" value="F:steroid hydroxylase activity"/>
    <property type="evidence" value="ECO:0007669"/>
    <property type="project" value="TreeGrafter"/>
</dbReference>
<evidence type="ECO:0000313" key="12">
    <source>
        <dbReference type="Proteomes" id="UP001235874"/>
    </source>
</evidence>
<sequence>MTAPRDDGHPEYDPFSYAVQEDPYPIFAWMREHAPLYRNEKRDFWALSRYADVSAALRDPTRYSSRNGIALEPDLWGPDARKTAFFLAMDPPEHGRYRSLVSSALAPRRAAALEPRIRELARERLETLRGLPAFDFAEEYAAALPNDVLCELLGIPAADWDQVRADTDELNHRDDLSDGRSATSTAAALRLAEYLLDVVRTLRRRPGDDLTSGLTQAEVDGAKLTDAQIVGFMFIMLVGGNESTGKTIGNAWYYGHLHRDVQRAGLNGRADDWAGETLRYDSASQMVARVLTTDTLIHGTWVPEGARMVILHASANRDRRVFEDPDRFDLDRDTGRLISFGNGPHFCLGAGLARLEMRIALEEIGALVSEYDIDMTRARRCHSPHQHGFTSMPCAVRWRTG</sequence>
<evidence type="ECO:0000256" key="6">
    <source>
        <dbReference type="ARBA" id="ARBA00023004"/>
    </source>
</evidence>
<dbReference type="GO" id="GO:0017000">
    <property type="term" value="P:antibiotic biosynthetic process"/>
    <property type="evidence" value="ECO:0007669"/>
    <property type="project" value="UniProtKB-KW"/>
</dbReference>
<dbReference type="GO" id="GO:0006707">
    <property type="term" value="P:cholesterol catabolic process"/>
    <property type="evidence" value="ECO:0007669"/>
    <property type="project" value="TreeGrafter"/>
</dbReference>
<name>A0AAJ6L4S3_9ACTN</name>
<evidence type="ECO:0000256" key="4">
    <source>
        <dbReference type="ARBA" id="ARBA00022857"/>
    </source>
</evidence>
<accession>A0AAJ6L4S3</accession>
<proteinExistence type="inferred from homology"/>
<reference evidence="11 12" key="1">
    <citation type="submission" date="2023-07" db="EMBL/GenBank/DDBJ databases">
        <title>Micromonospora profundi TRM 95458 converts glycerol to a new osmotic compound.</title>
        <authorList>
            <person name="Lu D."/>
        </authorList>
    </citation>
    <scope>NUCLEOTIDE SEQUENCE [LARGE SCALE GENOMIC DNA]</scope>
    <source>
        <strain evidence="11 12">TRM95458</strain>
    </source>
</reference>
<gene>
    <name evidence="11" type="ORF">Q3V37_15065</name>
</gene>
<evidence type="ECO:0000256" key="9">
    <source>
        <dbReference type="ARBA" id="ARBA00060683"/>
    </source>
</evidence>
<dbReference type="InterPro" id="IPR017972">
    <property type="entry name" value="Cyt_P450_CS"/>
</dbReference>
<dbReference type="PRINTS" id="PR00359">
    <property type="entry name" value="BP450"/>
</dbReference>
<dbReference type="GO" id="GO:0036199">
    <property type="term" value="F:cholest-4-en-3-one 26-monooxygenase activity"/>
    <property type="evidence" value="ECO:0007669"/>
    <property type="project" value="TreeGrafter"/>
</dbReference>
<dbReference type="GO" id="GO:0020037">
    <property type="term" value="F:heme binding"/>
    <property type="evidence" value="ECO:0007669"/>
    <property type="project" value="InterPro"/>
</dbReference>
<dbReference type="InterPro" id="IPR001128">
    <property type="entry name" value="Cyt_P450"/>
</dbReference>
<keyword evidence="4" id="KW-0521">NADP</keyword>
<evidence type="ECO:0000256" key="5">
    <source>
        <dbReference type="ARBA" id="ARBA00023002"/>
    </source>
</evidence>
<evidence type="ECO:0000313" key="11">
    <source>
        <dbReference type="EMBL" id="WLS48435.1"/>
    </source>
</evidence>
<dbReference type="PANTHER" id="PTHR46696:SF4">
    <property type="entry name" value="BIOTIN BIOSYNTHESIS CYTOCHROME P450"/>
    <property type="match status" value="1"/>
</dbReference>
<evidence type="ECO:0000256" key="10">
    <source>
        <dbReference type="RuleBase" id="RU000461"/>
    </source>
</evidence>
<dbReference type="PROSITE" id="PS00086">
    <property type="entry name" value="CYTOCHROME_P450"/>
    <property type="match status" value="1"/>
</dbReference>
<protein>
    <submittedName>
        <fullName evidence="11">Cytochrome P450</fullName>
    </submittedName>
</protein>
<evidence type="ECO:0000256" key="1">
    <source>
        <dbReference type="ARBA" id="ARBA00010617"/>
    </source>
</evidence>
<dbReference type="KEGG" id="mprn:Q3V37_15065"/>
<evidence type="ECO:0000256" key="3">
    <source>
        <dbReference type="ARBA" id="ARBA00022723"/>
    </source>
</evidence>
<dbReference type="Gene3D" id="1.10.630.10">
    <property type="entry name" value="Cytochrome P450"/>
    <property type="match status" value="1"/>
</dbReference>
<keyword evidence="6 10" id="KW-0408">Iron</keyword>
<comment type="similarity">
    <text evidence="1 10">Belongs to the cytochrome P450 family.</text>
</comment>
<dbReference type="PANTHER" id="PTHR46696">
    <property type="entry name" value="P450, PUTATIVE (EUROFUNG)-RELATED"/>
    <property type="match status" value="1"/>
</dbReference>
<evidence type="ECO:0000256" key="2">
    <source>
        <dbReference type="ARBA" id="ARBA00022617"/>
    </source>
</evidence>
<dbReference type="EMBL" id="CP130472">
    <property type="protein sequence ID" value="WLS48435.1"/>
    <property type="molecule type" value="Genomic_DNA"/>
</dbReference>
<dbReference type="GO" id="GO:0005506">
    <property type="term" value="F:iron ion binding"/>
    <property type="evidence" value="ECO:0007669"/>
    <property type="project" value="InterPro"/>
</dbReference>
<evidence type="ECO:0000256" key="8">
    <source>
        <dbReference type="ARBA" id="ARBA00023194"/>
    </source>
</evidence>
<dbReference type="Pfam" id="PF00067">
    <property type="entry name" value="p450"/>
    <property type="match status" value="1"/>
</dbReference>
<keyword evidence="5 10" id="KW-0560">Oxidoreductase</keyword>
<comment type="pathway">
    <text evidence="9">Antibiotic biosynthesis; mycinamicin biosynthesis.</text>
</comment>
<keyword evidence="2 10" id="KW-0349">Heme</keyword>
<dbReference type="FunFam" id="1.10.630.10:FF:000018">
    <property type="entry name" value="Cytochrome P450 monooxygenase"/>
    <property type="match status" value="1"/>
</dbReference>
<dbReference type="InterPro" id="IPR002397">
    <property type="entry name" value="Cyt_P450_B"/>
</dbReference>
<keyword evidence="3 10" id="KW-0479">Metal-binding</keyword>
<dbReference type="Proteomes" id="UP001235874">
    <property type="component" value="Chromosome"/>
</dbReference>
<dbReference type="AlphaFoldDB" id="A0AAJ6L4S3"/>
<organism evidence="11 12">
    <name type="scientific">Micromonospora profundi</name>
    <dbReference type="NCBI Taxonomy" id="1420889"/>
    <lineage>
        <taxon>Bacteria</taxon>
        <taxon>Bacillati</taxon>
        <taxon>Actinomycetota</taxon>
        <taxon>Actinomycetes</taxon>
        <taxon>Micromonosporales</taxon>
        <taxon>Micromonosporaceae</taxon>
        <taxon>Micromonospora</taxon>
    </lineage>
</organism>
<keyword evidence="12" id="KW-1185">Reference proteome</keyword>
<keyword evidence="7 10" id="KW-0503">Monooxygenase</keyword>
<keyword evidence="8" id="KW-0045">Antibiotic biosynthesis</keyword>
<dbReference type="SUPFAM" id="SSF48264">
    <property type="entry name" value="Cytochrome P450"/>
    <property type="match status" value="1"/>
</dbReference>
<dbReference type="InterPro" id="IPR036396">
    <property type="entry name" value="Cyt_P450_sf"/>
</dbReference>
<dbReference type="RefSeq" id="WP_306273766.1">
    <property type="nucleotide sequence ID" value="NZ_CP130472.1"/>
</dbReference>
<evidence type="ECO:0000256" key="7">
    <source>
        <dbReference type="ARBA" id="ARBA00023033"/>
    </source>
</evidence>